<sequence length="72" mass="7728">MTDEPTVDDLQVLAERNGIKLTPSEDGTYRLDAVDPDGKHDAILTTVQGLTAQQVVDTLQNMAAERDTGSDA</sequence>
<dbReference type="EMBL" id="JACHVY010000001">
    <property type="protein sequence ID" value="MBB2900478.1"/>
    <property type="molecule type" value="Genomic_DNA"/>
</dbReference>
<proteinExistence type="predicted"/>
<comment type="caution">
    <text evidence="1">The sequence shown here is derived from an EMBL/GenBank/DDBJ whole genome shotgun (WGS) entry which is preliminary data.</text>
</comment>
<reference evidence="1 2" key="1">
    <citation type="submission" date="2020-08" db="EMBL/GenBank/DDBJ databases">
        <title>The Agave Microbiome: Exploring the role of microbial communities in plant adaptations to desert environments.</title>
        <authorList>
            <person name="Partida-Martinez L.P."/>
        </authorList>
    </citation>
    <scope>NUCLEOTIDE SEQUENCE [LARGE SCALE GENOMIC DNA]</scope>
    <source>
        <strain evidence="1 2">AS2.23</strain>
    </source>
</reference>
<dbReference type="RefSeq" id="WP_183390708.1">
    <property type="nucleotide sequence ID" value="NZ_JACHVY010000001.1"/>
</dbReference>
<dbReference type="AlphaFoldDB" id="A0A7W4TKU6"/>
<evidence type="ECO:0000313" key="2">
    <source>
        <dbReference type="Proteomes" id="UP000533269"/>
    </source>
</evidence>
<reference evidence="1 2" key="2">
    <citation type="submission" date="2020-08" db="EMBL/GenBank/DDBJ databases">
        <authorList>
            <person name="Partida-Martinez L."/>
            <person name="Huntemann M."/>
            <person name="Clum A."/>
            <person name="Wang J."/>
            <person name="Palaniappan K."/>
            <person name="Ritter S."/>
            <person name="Chen I.-M."/>
            <person name="Stamatis D."/>
            <person name="Reddy T."/>
            <person name="O'Malley R."/>
            <person name="Daum C."/>
            <person name="Shapiro N."/>
            <person name="Ivanova N."/>
            <person name="Kyrpides N."/>
            <person name="Woyke T."/>
        </authorList>
    </citation>
    <scope>NUCLEOTIDE SEQUENCE [LARGE SCALE GENOMIC DNA]</scope>
    <source>
        <strain evidence="1 2">AS2.23</strain>
    </source>
</reference>
<accession>A0A7W4TKU6</accession>
<protein>
    <submittedName>
        <fullName evidence="1">Uncharacterized protein</fullName>
    </submittedName>
</protein>
<organism evidence="1 2">
    <name type="scientific">Kineococcus radiotolerans</name>
    <dbReference type="NCBI Taxonomy" id="131568"/>
    <lineage>
        <taxon>Bacteria</taxon>
        <taxon>Bacillati</taxon>
        <taxon>Actinomycetota</taxon>
        <taxon>Actinomycetes</taxon>
        <taxon>Kineosporiales</taxon>
        <taxon>Kineosporiaceae</taxon>
        <taxon>Kineococcus</taxon>
    </lineage>
</organism>
<evidence type="ECO:0000313" key="1">
    <source>
        <dbReference type="EMBL" id="MBB2900478.1"/>
    </source>
</evidence>
<dbReference type="Proteomes" id="UP000533269">
    <property type="component" value="Unassembled WGS sequence"/>
</dbReference>
<gene>
    <name evidence="1" type="ORF">FHR75_001266</name>
</gene>
<name>A0A7W4TKU6_KINRA</name>